<evidence type="ECO:0000313" key="4">
    <source>
        <dbReference type="EMBL" id="KAK4153499.1"/>
    </source>
</evidence>
<dbReference type="PROSITE" id="PS50088">
    <property type="entry name" value="ANK_REPEAT"/>
    <property type="match status" value="1"/>
</dbReference>
<protein>
    <submittedName>
        <fullName evidence="4">Ankyrin repeat-containing domain protein</fullName>
    </submittedName>
</protein>
<feature type="transmembrane region" description="Helical" evidence="3">
    <location>
        <begin position="251"/>
        <end position="269"/>
    </location>
</feature>
<evidence type="ECO:0000313" key="5">
    <source>
        <dbReference type="Proteomes" id="UP001302745"/>
    </source>
</evidence>
<dbReference type="Proteomes" id="UP001302745">
    <property type="component" value="Unassembled WGS sequence"/>
</dbReference>
<organism evidence="4 5">
    <name type="scientific">Chaetomidium leptoderma</name>
    <dbReference type="NCBI Taxonomy" id="669021"/>
    <lineage>
        <taxon>Eukaryota</taxon>
        <taxon>Fungi</taxon>
        <taxon>Dikarya</taxon>
        <taxon>Ascomycota</taxon>
        <taxon>Pezizomycotina</taxon>
        <taxon>Sordariomycetes</taxon>
        <taxon>Sordariomycetidae</taxon>
        <taxon>Sordariales</taxon>
        <taxon>Chaetomiaceae</taxon>
        <taxon>Chaetomidium</taxon>
    </lineage>
</organism>
<dbReference type="InterPro" id="IPR002110">
    <property type="entry name" value="Ankyrin_rpt"/>
</dbReference>
<feature type="transmembrane region" description="Helical" evidence="3">
    <location>
        <begin position="162"/>
        <end position="182"/>
    </location>
</feature>
<gene>
    <name evidence="4" type="ORF">C8A00DRAFT_33727</name>
</gene>
<keyword evidence="3" id="KW-1133">Transmembrane helix</keyword>
<sequence length="652" mass="72151">MPRIKETDEPKEPPPSTPDTTPSSRVSTSTPAAVVGPVPFDELPGLPRLRYRILEYKVKLSIIVSLLVLESSLLPIALYYGLVLGTTLRHGIVFAIITSFFGLVTGIEFGLRCLKLIWKGDTYRPAGGTKWSFDFTHWTLSFGYTVMTGILIGASIPHDPLVRPLAIPVSLFLLQVGLQLVWSGWMNTTGRPAPCKISSIPKGGRVPPLVFTLVEDVVGVDGAGGREYRNSLLARYETSPRFRKMIAQQNWFWAVGALADGIGTMVVIWTVPEKVAYGVGWGSPFVFVLIWATISVHWTLPTFSPTMMARDLESLPPELILQIAECENLDLSSLSFLIRTNKCLHFLLWWALYRRELSKRNPAGLIRCIRAGSITAVSKFIAAGVDLNAKIDMSPDLEDFTGFTFPLATAVVRGQKEIVDLLLDNGARVDTKIDGFLCYTVLDHTWARAIPNTPLSVAVVMGHVDIAILLVRRMVNPDSVVCTLSGSEYTALEQAALCLCLEVVVQLLVRGANPNKQRRGENSAILHALLEDKSLRDWVDGMRHGQQIFMDTILMLLQYGADPFIKRRCGSHSGDSGSEDCRCSLSASSMGIRSPYERVRLHFKDLAHRQRCENPACRDIRHKYGIGRDGIPEQCELYPDTPTSKETLQSGG</sequence>
<keyword evidence="5" id="KW-1185">Reference proteome</keyword>
<feature type="transmembrane region" description="Helical" evidence="3">
    <location>
        <begin position="92"/>
        <end position="114"/>
    </location>
</feature>
<dbReference type="AlphaFoldDB" id="A0AAN6VLT7"/>
<keyword evidence="3" id="KW-0472">Membrane</keyword>
<reference evidence="4" key="2">
    <citation type="submission" date="2023-05" db="EMBL/GenBank/DDBJ databases">
        <authorList>
            <consortium name="Lawrence Berkeley National Laboratory"/>
            <person name="Steindorff A."/>
            <person name="Hensen N."/>
            <person name="Bonometti L."/>
            <person name="Westerberg I."/>
            <person name="Brannstrom I.O."/>
            <person name="Guillou S."/>
            <person name="Cros-Aarteil S."/>
            <person name="Calhoun S."/>
            <person name="Haridas S."/>
            <person name="Kuo A."/>
            <person name="Mondo S."/>
            <person name="Pangilinan J."/>
            <person name="Riley R."/>
            <person name="Labutti K."/>
            <person name="Andreopoulos B."/>
            <person name="Lipzen A."/>
            <person name="Chen C."/>
            <person name="Yanf M."/>
            <person name="Daum C."/>
            <person name="Ng V."/>
            <person name="Clum A."/>
            <person name="Ohm R."/>
            <person name="Martin F."/>
            <person name="Silar P."/>
            <person name="Natvig D."/>
            <person name="Lalanne C."/>
            <person name="Gautier V."/>
            <person name="Ament-Velasquez S.L."/>
            <person name="Kruys A."/>
            <person name="Hutchinson M.I."/>
            <person name="Powell A.J."/>
            <person name="Barry K."/>
            <person name="Miller A.N."/>
            <person name="Grigoriev I.V."/>
            <person name="Debuchy R."/>
            <person name="Gladieux P."/>
            <person name="Thoren M.H."/>
            <person name="Johannesson H."/>
        </authorList>
    </citation>
    <scope>NUCLEOTIDE SEQUENCE</scope>
    <source>
        <strain evidence="4">CBS 538.74</strain>
    </source>
</reference>
<feature type="compositionally biased region" description="Basic and acidic residues" evidence="2">
    <location>
        <begin position="1"/>
        <end position="12"/>
    </location>
</feature>
<dbReference type="EMBL" id="MU856938">
    <property type="protein sequence ID" value="KAK4153499.1"/>
    <property type="molecule type" value="Genomic_DNA"/>
</dbReference>
<keyword evidence="1" id="KW-0040">ANK repeat</keyword>
<feature type="compositionally biased region" description="Low complexity" evidence="2">
    <location>
        <begin position="18"/>
        <end position="31"/>
    </location>
</feature>
<evidence type="ECO:0000256" key="3">
    <source>
        <dbReference type="SAM" id="Phobius"/>
    </source>
</evidence>
<dbReference type="SMART" id="SM00248">
    <property type="entry name" value="ANK"/>
    <property type="match status" value="5"/>
</dbReference>
<keyword evidence="3" id="KW-0812">Transmembrane</keyword>
<accession>A0AAN6VLT7</accession>
<dbReference type="SUPFAM" id="SSF48403">
    <property type="entry name" value="Ankyrin repeat"/>
    <property type="match status" value="1"/>
</dbReference>
<feature type="repeat" description="ANK" evidence="1">
    <location>
        <begin position="406"/>
        <end position="434"/>
    </location>
</feature>
<feature type="transmembrane region" description="Helical" evidence="3">
    <location>
        <begin position="58"/>
        <end position="80"/>
    </location>
</feature>
<name>A0AAN6VLT7_9PEZI</name>
<comment type="caution">
    <text evidence="4">The sequence shown here is derived from an EMBL/GenBank/DDBJ whole genome shotgun (WGS) entry which is preliminary data.</text>
</comment>
<evidence type="ECO:0000256" key="2">
    <source>
        <dbReference type="SAM" id="MobiDB-lite"/>
    </source>
</evidence>
<dbReference type="PANTHER" id="PTHR42024:SF1">
    <property type="entry name" value="AMINO ACID PERMEASE_ SLC12A DOMAIN-CONTAINING PROTEIN"/>
    <property type="match status" value="1"/>
</dbReference>
<feature type="region of interest" description="Disordered" evidence="2">
    <location>
        <begin position="1"/>
        <end position="32"/>
    </location>
</feature>
<dbReference type="InterPro" id="IPR036770">
    <property type="entry name" value="Ankyrin_rpt-contain_sf"/>
</dbReference>
<evidence type="ECO:0000256" key="1">
    <source>
        <dbReference type="PROSITE-ProRule" id="PRU00023"/>
    </source>
</evidence>
<dbReference type="PANTHER" id="PTHR42024">
    <property type="entry name" value="AMINO ACID PERMEASE_ SLC12A DOMAIN-CONTAINING PROTEIN"/>
    <property type="match status" value="1"/>
</dbReference>
<feature type="transmembrane region" description="Helical" evidence="3">
    <location>
        <begin position="281"/>
        <end position="300"/>
    </location>
</feature>
<feature type="transmembrane region" description="Helical" evidence="3">
    <location>
        <begin position="135"/>
        <end position="156"/>
    </location>
</feature>
<dbReference type="Gene3D" id="1.25.40.20">
    <property type="entry name" value="Ankyrin repeat-containing domain"/>
    <property type="match status" value="1"/>
</dbReference>
<proteinExistence type="predicted"/>
<reference evidence="4" key="1">
    <citation type="journal article" date="2023" name="Mol. Phylogenet. Evol.">
        <title>Genome-scale phylogeny and comparative genomics of the fungal order Sordariales.</title>
        <authorList>
            <person name="Hensen N."/>
            <person name="Bonometti L."/>
            <person name="Westerberg I."/>
            <person name="Brannstrom I.O."/>
            <person name="Guillou S."/>
            <person name="Cros-Aarteil S."/>
            <person name="Calhoun S."/>
            <person name="Haridas S."/>
            <person name="Kuo A."/>
            <person name="Mondo S."/>
            <person name="Pangilinan J."/>
            <person name="Riley R."/>
            <person name="LaButti K."/>
            <person name="Andreopoulos B."/>
            <person name="Lipzen A."/>
            <person name="Chen C."/>
            <person name="Yan M."/>
            <person name="Daum C."/>
            <person name="Ng V."/>
            <person name="Clum A."/>
            <person name="Steindorff A."/>
            <person name="Ohm R.A."/>
            <person name="Martin F."/>
            <person name="Silar P."/>
            <person name="Natvig D.O."/>
            <person name="Lalanne C."/>
            <person name="Gautier V."/>
            <person name="Ament-Velasquez S.L."/>
            <person name="Kruys A."/>
            <person name="Hutchinson M.I."/>
            <person name="Powell A.J."/>
            <person name="Barry K."/>
            <person name="Miller A.N."/>
            <person name="Grigoriev I.V."/>
            <person name="Debuchy R."/>
            <person name="Gladieux P."/>
            <person name="Hiltunen Thoren M."/>
            <person name="Johannesson H."/>
        </authorList>
    </citation>
    <scope>NUCLEOTIDE SEQUENCE</scope>
    <source>
        <strain evidence="4">CBS 538.74</strain>
    </source>
</reference>